<evidence type="ECO:0000313" key="5">
    <source>
        <dbReference type="Proteomes" id="UP001295423"/>
    </source>
</evidence>
<comment type="caution">
    <text evidence="4">The sequence shown here is derived from an EMBL/GenBank/DDBJ whole genome shotgun (WGS) entry which is preliminary data.</text>
</comment>
<dbReference type="GO" id="GO:0005737">
    <property type="term" value="C:cytoplasm"/>
    <property type="evidence" value="ECO:0007669"/>
    <property type="project" value="TreeGrafter"/>
</dbReference>
<dbReference type="InterPro" id="IPR036770">
    <property type="entry name" value="Ankyrin_rpt-contain_sf"/>
</dbReference>
<dbReference type="GO" id="GO:0051017">
    <property type="term" value="P:actin filament bundle assembly"/>
    <property type="evidence" value="ECO:0007669"/>
    <property type="project" value="TreeGrafter"/>
</dbReference>
<sequence>MSRNSNNNGRANNKGRGISLWFKNRRNTGASTSTRSINDSASAADILLRSSSRSVGARSTTSESHSKKKLDKIIGGIKAVEKTHKELAKIPKVVTPWQNFVEEEYFIKFGGKWPDTFPARTPNPLEFQMKPRTPRGNPASWSIIQEAEVKTPMPCENPDELPTKWHRVITERDWNSVGTMLAAVQKESVPPKGQETNTANEDITDANKMSPDDAGTDDVLAPLSQTDSSDYTPMHLACAEKMPSKLTQQLFSLNKDVAILKDNQGRLPLHLAALYRNSAGVLDRLVRSNPDTIAVADSHGRSPLRYALLEAERRRDKSLIGMDWKYPVTRRQSRWQTTQVANWSNVELLLKSMIRRKKLLYHASDQALVLESVQCFAPPDVVIYMLTVGIKVIANETTSVILFSLLFRFNYPIKVFEVALQMCIRTMPIPKLVDLFQQGLVRHFDEGCMEIYREMSETKLSYRDELLEGGGVAAWDDDACKDWWDRLMFFLTVSTYQGLTYDEDLGIPQDQLVHSALSIPEIASSLVDFFLRLTPDCGLQPDIKNGALPIHLACKNTKNKSIGKRLQIFKCALEGGSNLRRKEYRGRLPLHLALVADQPLPVLQTILALDTQTAGRRDPMTRLFPFQLAVLSHPLNGSREEGEGKEDGNDSKPSGDVVWSKLDASYELLRACPIAVLPQMYMGTGNLKADINPITLHVVNWCYEYSQDKEWVPCEYRIQQLKELLSSKDTEIADEDLQQRWTKTKQLIWQLYKIRSAKQKNKLKLGDDKFLLHAALKNGLTPPLLIAIILQQQESSVHKALSGNTWYPVHLAARSPSYTPLPFETSCIELPATTALGLVANATKPENLRTLSGGKTPLELALTTGKTWDDIEALVKLHPESLLHPESKSGHYPFQHVASKQSSPSAHKIVRSRSLLEKWNTDPSSGAENAAKIKGYRKAYQLEKLTTVFEILRAKPAAILAAARGISFKMET</sequence>
<evidence type="ECO:0000256" key="1">
    <source>
        <dbReference type="ARBA" id="ARBA00022737"/>
    </source>
</evidence>
<organism evidence="4 5">
    <name type="scientific">Cylindrotheca closterium</name>
    <dbReference type="NCBI Taxonomy" id="2856"/>
    <lineage>
        <taxon>Eukaryota</taxon>
        <taxon>Sar</taxon>
        <taxon>Stramenopiles</taxon>
        <taxon>Ochrophyta</taxon>
        <taxon>Bacillariophyta</taxon>
        <taxon>Bacillariophyceae</taxon>
        <taxon>Bacillariophycidae</taxon>
        <taxon>Bacillariales</taxon>
        <taxon>Bacillariaceae</taxon>
        <taxon>Cylindrotheca</taxon>
    </lineage>
</organism>
<dbReference type="GO" id="GO:0051015">
    <property type="term" value="F:actin filament binding"/>
    <property type="evidence" value="ECO:0007669"/>
    <property type="project" value="TreeGrafter"/>
</dbReference>
<keyword evidence="5" id="KW-1185">Reference proteome</keyword>
<dbReference type="EMBL" id="CAKOGP040002091">
    <property type="protein sequence ID" value="CAJ1961693.1"/>
    <property type="molecule type" value="Genomic_DNA"/>
</dbReference>
<protein>
    <submittedName>
        <fullName evidence="4">Uncharacterized protein</fullName>
    </submittedName>
</protein>
<evidence type="ECO:0000256" key="2">
    <source>
        <dbReference type="ARBA" id="ARBA00023043"/>
    </source>
</evidence>
<evidence type="ECO:0000256" key="3">
    <source>
        <dbReference type="SAM" id="MobiDB-lite"/>
    </source>
</evidence>
<feature type="region of interest" description="Disordered" evidence="3">
    <location>
        <begin position="636"/>
        <end position="655"/>
    </location>
</feature>
<dbReference type="Gene3D" id="1.25.40.20">
    <property type="entry name" value="Ankyrin repeat-containing domain"/>
    <property type="match status" value="1"/>
</dbReference>
<dbReference type="PANTHER" id="PTHR24153:SF8">
    <property type="entry name" value="FORKED, ISOFORM F"/>
    <property type="match status" value="1"/>
</dbReference>
<dbReference type="SMART" id="SM00248">
    <property type="entry name" value="ANK"/>
    <property type="match status" value="3"/>
</dbReference>
<feature type="compositionally biased region" description="Low complexity" evidence="3">
    <location>
        <begin position="1"/>
        <end position="17"/>
    </location>
</feature>
<dbReference type="SUPFAM" id="SSF48403">
    <property type="entry name" value="Ankyrin repeat"/>
    <property type="match status" value="1"/>
</dbReference>
<feature type="region of interest" description="Disordered" evidence="3">
    <location>
        <begin position="1"/>
        <end position="23"/>
    </location>
</feature>
<proteinExistence type="predicted"/>
<dbReference type="InterPro" id="IPR002110">
    <property type="entry name" value="Ankyrin_rpt"/>
</dbReference>
<dbReference type="AlphaFoldDB" id="A0AAD2JLT7"/>
<accession>A0AAD2JLT7</accession>
<dbReference type="PANTHER" id="PTHR24153">
    <property type="entry name" value="ESPIN"/>
    <property type="match status" value="1"/>
</dbReference>
<reference evidence="4" key="1">
    <citation type="submission" date="2023-08" db="EMBL/GenBank/DDBJ databases">
        <authorList>
            <person name="Audoor S."/>
            <person name="Bilcke G."/>
        </authorList>
    </citation>
    <scope>NUCLEOTIDE SEQUENCE</scope>
</reference>
<feature type="region of interest" description="Disordered" evidence="3">
    <location>
        <begin position="186"/>
        <end position="213"/>
    </location>
</feature>
<keyword evidence="1" id="KW-0677">Repeat</keyword>
<evidence type="ECO:0000313" key="4">
    <source>
        <dbReference type="EMBL" id="CAJ1961693.1"/>
    </source>
</evidence>
<dbReference type="Proteomes" id="UP001295423">
    <property type="component" value="Unassembled WGS sequence"/>
</dbReference>
<name>A0AAD2JLT7_9STRA</name>
<gene>
    <name evidence="4" type="ORF">CYCCA115_LOCUS19324</name>
</gene>
<dbReference type="InterPro" id="IPR052420">
    <property type="entry name" value="Espin/Espin-like"/>
</dbReference>
<feature type="compositionally biased region" description="Basic and acidic residues" evidence="3">
    <location>
        <begin position="638"/>
        <end position="650"/>
    </location>
</feature>
<keyword evidence="2" id="KW-0040">ANK repeat</keyword>